<dbReference type="AlphaFoldDB" id="A0AAJ0GTV3"/>
<accession>A0AAJ0GTV3</accession>
<comment type="caution">
    <text evidence="1">The sequence shown here is derived from an EMBL/GenBank/DDBJ whole genome shotgun (WGS) entry which is preliminary data.</text>
</comment>
<dbReference type="EMBL" id="JAUDZG010000004">
    <property type="protein sequence ID" value="KAK3306038.1"/>
    <property type="molecule type" value="Genomic_DNA"/>
</dbReference>
<reference evidence="1" key="1">
    <citation type="journal article" date="2023" name="Mol. Phylogenet. Evol.">
        <title>Genome-scale phylogeny and comparative genomics of the fungal order Sordariales.</title>
        <authorList>
            <person name="Hensen N."/>
            <person name="Bonometti L."/>
            <person name="Westerberg I."/>
            <person name="Brannstrom I.O."/>
            <person name="Guillou S."/>
            <person name="Cros-Aarteil S."/>
            <person name="Calhoun S."/>
            <person name="Haridas S."/>
            <person name="Kuo A."/>
            <person name="Mondo S."/>
            <person name="Pangilinan J."/>
            <person name="Riley R."/>
            <person name="LaButti K."/>
            <person name="Andreopoulos B."/>
            <person name="Lipzen A."/>
            <person name="Chen C."/>
            <person name="Yan M."/>
            <person name="Daum C."/>
            <person name="Ng V."/>
            <person name="Clum A."/>
            <person name="Steindorff A."/>
            <person name="Ohm R.A."/>
            <person name="Martin F."/>
            <person name="Silar P."/>
            <person name="Natvig D.O."/>
            <person name="Lalanne C."/>
            <person name="Gautier V."/>
            <person name="Ament-Velasquez S.L."/>
            <person name="Kruys A."/>
            <person name="Hutchinson M.I."/>
            <person name="Powell A.J."/>
            <person name="Barry K."/>
            <person name="Miller A.N."/>
            <person name="Grigoriev I.V."/>
            <person name="Debuchy R."/>
            <person name="Gladieux P."/>
            <person name="Hiltunen Thoren M."/>
            <person name="Johannesson H."/>
        </authorList>
    </citation>
    <scope>NUCLEOTIDE SEQUENCE</scope>
    <source>
        <strain evidence="1">CBS 333.67</strain>
    </source>
</reference>
<dbReference type="Proteomes" id="UP001273166">
    <property type="component" value="Unassembled WGS sequence"/>
</dbReference>
<dbReference type="Gene3D" id="3.40.50.720">
    <property type="entry name" value="NAD(P)-binding Rossmann-like Domain"/>
    <property type="match status" value="1"/>
</dbReference>
<dbReference type="PANTHER" id="PTHR40129:SF2">
    <property type="entry name" value="KETOPANTOATE REDUCTASE N-TERMINAL DOMAIN-CONTAINING PROTEIN"/>
    <property type="match status" value="1"/>
</dbReference>
<dbReference type="GeneID" id="87888249"/>
<evidence type="ECO:0000313" key="1">
    <source>
        <dbReference type="EMBL" id="KAK3306038.1"/>
    </source>
</evidence>
<organism evidence="1 2">
    <name type="scientific">Chaetomium strumarium</name>
    <dbReference type="NCBI Taxonomy" id="1170767"/>
    <lineage>
        <taxon>Eukaryota</taxon>
        <taxon>Fungi</taxon>
        <taxon>Dikarya</taxon>
        <taxon>Ascomycota</taxon>
        <taxon>Pezizomycotina</taxon>
        <taxon>Sordariomycetes</taxon>
        <taxon>Sordariomycetidae</taxon>
        <taxon>Sordariales</taxon>
        <taxon>Chaetomiaceae</taxon>
        <taxon>Chaetomium</taxon>
    </lineage>
</organism>
<sequence length="312" mass="34375">MEEKSLLILGAGWTATFLIPLLQSRNIPFAATTTDGRIVAGAPTIPFKFNPTAPEEETRSAIASLPYARHVLITFPLTGPGQSKLLVECYEETHRRAVSAMSVGATSSPAARARARFIQLGSTGIWQQPRQRQRLQPGADGGKGPWMTRHSPYTTTDPRAVAEDELLSLGGCVLDLAGLWGGARDPRHWIGRVASTKEALREKKSLHMVHGLDVARGVVAVVTGGDEKWEKHGRGQRWMVTDGFVYDWWALMAGWAEGEGVSEPIDQARWVFELMNEEGVKALPRSMEALGRCYDSREFWEAFGLVPLKGRV</sequence>
<dbReference type="PANTHER" id="PTHR40129">
    <property type="entry name" value="KETOPANTOATE REDUCTASE N-TERMINAL DOMAIN-CONTAINING PROTEIN"/>
    <property type="match status" value="1"/>
</dbReference>
<gene>
    <name evidence="1" type="ORF">B0T15DRAFT_534135</name>
</gene>
<dbReference type="RefSeq" id="XP_062721818.1">
    <property type="nucleotide sequence ID" value="XM_062869420.1"/>
</dbReference>
<reference evidence="1" key="2">
    <citation type="submission" date="2023-06" db="EMBL/GenBank/DDBJ databases">
        <authorList>
            <consortium name="Lawrence Berkeley National Laboratory"/>
            <person name="Mondo S.J."/>
            <person name="Hensen N."/>
            <person name="Bonometti L."/>
            <person name="Westerberg I."/>
            <person name="Brannstrom I.O."/>
            <person name="Guillou S."/>
            <person name="Cros-Aarteil S."/>
            <person name="Calhoun S."/>
            <person name="Haridas S."/>
            <person name="Kuo A."/>
            <person name="Pangilinan J."/>
            <person name="Riley R."/>
            <person name="Labutti K."/>
            <person name="Andreopoulos B."/>
            <person name="Lipzen A."/>
            <person name="Chen C."/>
            <person name="Yanf M."/>
            <person name="Daum C."/>
            <person name="Ng V."/>
            <person name="Clum A."/>
            <person name="Steindorff A."/>
            <person name="Ohm R."/>
            <person name="Martin F."/>
            <person name="Silar P."/>
            <person name="Natvig D."/>
            <person name="Lalanne C."/>
            <person name="Gautier V."/>
            <person name="Ament-Velasquez S.L."/>
            <person name="Kruys A."/>
            <person name="Hutchinson M.I."/>
            <person name="Powell A.J."/>
            <person name="Barry K."/>
            <person name="Miller A.N."/>
            <person name="Grigoriev I.V."/>
            <person name="Debuchy R."/>
            <person name="Gladieux P."/>
            <person name="Thoren M.H."/>
            <person name="Johannesson H."/>
        </authorList>
    </citation>
    <scope>NUCLEOTIDE SEQUENCE</scope>
    <source>
        <strain evidence="1">CBS 333.67</strain>
    </source>
</reference>
<keyword evidence="2" id="KW-1185">Reference proteome</keyword>
<proteinExistence type="predicted"/>
<name>A0AAJ0GTV3_9PEZI</name>
<protein>
    <submittedName>
        <fullName evidence="1">Uncharacterized protein</fullName>
    </submittedName>
</protein>
<evidence type="ECO:0000313" key="2">
    <source>
        <dbReference type="Proteomes" id="UP001273166"/>
    </source>
</evidence>